<gene>
    <name evidence="1" type="ORF">ERJ70_10560</name>
</gene>
<protein>
    <submittedName>
        <fullName evidence="1">DUF3907 family protein</fullName>
    </submittedName>
</protein>
<keyword evidence="2" id="KW-1185">Reference proteome</keyword>
<organism evidence="1 2">
    <name type="scientific">Sediminibacillus dalangtanensis</name>
    <dbReference type="NCBI Taxonomy" id="2729421"/>
    <lineage>
        <taxon>Bacteria</taxon>
        <taxon>Bacillati</taxon>
        <taxon>Bacillota</taxon>
        <taxon>Bacilli</taxon>
        <taxon>Bacillales</taxon>
        <taxon>Bacillaceae</taxon>
        <taxon>Sediminibacillus</taxon>
    </lineage>
</organism>
<name>A0ABX7VS56_9BACI</name>
<proteinExistence type="predicted"/>
<sequence length="161" mass="18929">MMSNDSLYAHVKEVSIFLADSLHEISSYLNNCKLADLMSEDGSRDSGYYMELLKALRRLEVFCDEANDTVNGLLREEPMRETAAERTLYGIHHQCILGFFSPKNDAWYENSRASYSGRQSITFYHQPPYSFLRLMAHLEKSFQRMREELSYYETTYQKRMS</sequence>
<accession>A0ABX7VS56</accession>
<evidence type="ECO:0000313" key="1">
    <source>
        <dbReference type="EMBL" id="QTM99704.1"/>
    </source>
</evidence>
<evidence type="ECO:0000313" key="2">
    <source>
        <dbReference type="Proteomes" id="UP000665043"/>
    </source>
</evidence>
<dbReference type="InterPro" id="IPR025013">
    <property type="entry name" value="DUF3907"/>
</dbReference>
<dbReference type="Proteomes" id="UP000665043">
    <property type="component" value="Chromosome"/>
</dbReference>
<reference evidence="1 2" key="1">
    <citation type="submission" date="2019-12" db="EMBL/GenBank/DDBJ databases">
        <title>The whole genome sequencing of a strain isolated from a Mars analog, Dalangtan Playa.</title>
        <authorList>
            <person name="Huang T."/>
        </authorList>
    </citation>
    <scope>NUCLEOTIDE SEQUENCE [LARGE SCALE GENOMIC DNA]</scope>
    <source>
        <strain evidence="1 2">DP4-553-S</strain>
    </source>
</reference>
<dbReference type="Pfam" id="PF13047">
    <property type="entry name" value="DUF3907"/>
    <property type="match status" value="1"/>
</dbReference>
<dbReference type="EMBL" id="CP046956">
    <property type="protein sequence ID" value="QTM99704.1"/>
    <property type="molecule type" value="Genomic_DNA"/>
</dbReference>